<reference evidence="16" key="1">
    <citation type="submission" date="2023-09" db="EMBL/GenBank/DDBJ databases">
        <authorList>
            <consortium name="CW5 consortium"/>
            <person name="Lu C.-W."/>
        </authorList>
    </citation>
    <scope>NUCLEOTIDE SEQUENCE</scope>
    <source>
        <strain evidence="16">KPS</strain>
    </source>
</reference>
<dbReference type="HAMAP" id="MF_01498">
    <property type="entry name" value="RadA_bact"/>
    <property type="match status" value="1"/>
</dbReference>
<dbReference type="InterPro" id="IPR003593">
    <property type="entry name" value="AAA+_ATPase"/>
</dbReference>
<protein>
    <recommendedName>
        <fullName evidence="11 12">DNA repair protein RadA</fullName>
    </recommendedName>
</protein>
<keyword evidence="3 11" id="KW-0227">DNA damage</keyword>
<evidence type="ECO:0000256" key="2">
    <source>
        <dbReference type="ARBA" id="ARBA00022741"/>
    </source>
</evidence>
<keyword evidence="6 13" id="KW-0862">Zinc</keyword>
<evidence type="ECO:0000256" key="1">
    <source>
        <dbReference type="ARBA" id="ARBA00022723"/>
    </source>
</evidence>
<gene>
    <name evidence="11 16" type="primary">radA</name>
    <name evidence="16" type="ORF">KPS_000589</name>
</gene>
<evidence type="ECO:0000256" key="5">
    <source>
        <dbReference type="ARBA" id="ARBA00022801"/>
    </source>
</evidence>
<keyword evidence="10 11" id="KW-0234">DNA repair</keyword>
<keyword evidence="17" id="KW-1185">Reference proteome</keyword>
<evidence type="ECO:0000256" key="8">
    <source>
        <dbReference type="ARBA" id="ARBA00023016"/>
    </source>
</evidence>
<dbReference type="InterPro" id="IPR004504">
    <property type="entry name" value="DNA_repair_RadA"/>
</dbReference>
<dbReference type="SUPFAM" id="SSF52540">
    <property type="entry name" value="P-loop containing nucleoside triphosphate hydrolases"/>
    <property type="match status" value="1"/>
</dbReference>
<evidence type="ECO:0000256" key="7">
    <source>
        <dbReference type="ARBA" id="ARBA00022840"/>
    </source>
</evidence>
<feature type="region of interest" description="Lon-protease-like" evidence="11">
    <location>
        <begin position="354"/>
        <end position="507"/>
    </location>
</feature>
<keyword evidence="4 13" id="KW-0863">Zinc-finger</keyword>
<keyword evidence="2 11" id="KW-0547">Nucleotide-binding</keyword>
<evidence type="ECO:0000256" key="6">
    <source>
        <dbReference type="ARBA" id="ARBA00022833"/>
    </source>
</evidence>
<dbReference type="PROSITE" id="PS50162">
    <property type="entry name" value="RECA_2"/>
    <property type="match status" value="1"/>
</dbReference>
<dbReference type="Pfam" id="PF13481">
    <property type="entry name" value="AAA_25"/>
    <property type="match status" value="1"/>
</dbReference>
<dbReference type="Gene3D" id="3.40.50.300">
    <property type="entry name" value="P-loop containing nucleotide triphosphate hydrolases"/>
    <property type="match status" value="1"/>
</dbReference>
<dbReference type="NCBIfam" id="TIGR00416">
    <property type="entry name" value="sms"/>
    <property type="match status" value="1"/>
</dbReference>
<accession>A0ABY9R4J3</accession>
<evidence type="ECO:0000256" key="4">
    <source>
        <dbReference type="ARBA" id="ARBA00022771"/>
    </source>
</evidence>
<dbReference type="PANTHER" id="PTHR32472">
    <property type="entry name" value="DNA REPAIR PROTEIN RADA"/>
    <property type="match status" value="1"/>
</dbReference>
<dbReference type="InterPro" id="IPR014721">
    <property type="entry name" value="Ribsml_uS5_D2-typ_fold_subgr"/>
</dbReference>
<dbReference type="InterPro" id="IPR020588">
    <property type="entry name" value="RecA_ATP-bd"/>
</dbReference>
<feature type="binding site" evidence="11">
    <location>
        <begin position="97"/>
        <end position="104"/>
    </location>
    <ligand>
        <name>ATP</name>
        <dbReference type="ChEBI" id="CHEBI:30616"/>
    </ligand>
</feature>
<dbReference type="PANTHER" id="PTHR32472:SF10">
    <property type="entry name" value="DNA REPAIR PROTEIN RADA-LIKE PROTEIN"/>
    <property type="match status" value="1"/>
</dbReference>
<comment type="function">
    <text evidence="11">Plays a role in repairing double-strand DNA breaks, probably involving stabilizing or processing branched DNA or blocked replication forks.</text>
</comment>
<dbReference type="RefSeq" id="WP_309541961.1">
    <property type="nucleotide sequence ID" value="NZ_CP133659.1"/>
</dbReference>
<proteinExistence type="inferred from homology"/>
<evidence type="ECO:0000313" key="16">
    <source>
        <dbReference type="EMBL" id="WMW66042.1"/>
    </source>
</evidence>
<dbReference type="InterPro" id="IPR027417">
    <property type="entry name" value="P-loop_NTPase"/>
</dbReference>
<feature type="short sequence motif" description="RadA KNRFG motif" evidence="11">
    <location>
        <begin position="255"/>
        <end position="259"/>
    </location>
</feature>
<keyword evidence="9 11" id="KW-0238">DNA-binding</keyword>
<dbReference type="Gene3D" id="3.30.230.10">
    <property type="match status" value="1"/>
</dbReference>
<dbReference type="CDD" id="cd01121">
    <property type="entry name" value="RadA_SMS_N"/>
    <property type="match status" value="1"/>
</dbReference>
<evidence type="ECO:0000256" key="3">
    <source>
        <dbReference type="ARBA" id="ARBA00022763"/>
    </source>
</evidence>
<evidence type="ECO:0000256" key="10">
    <source>
        <dbReference type="ARBA" id="ARBA00023204"/>
    </source>
</evidence>
<evidence type="ECO:0000256" key="9">
    <source>
        <dbReference type="ARBA" id="ARBA00023125"/>
    </source>
</evidence>
<feature type="domain" description="RecA family profile 1" evidence="15">
    <location>
        <begin position="68"/>
        <end position="218"/>
    </location>
</feature>
<evidence type="ECO:0000256" key="12">
    <source>
        <dbReference type="NCBIfam" id="TIGR00416"/>
    </source>
</evidence>
<organism evidence="16 17">
    <name type="scientific">Nitratidesulfovibrio liaohensis</name>
    <dbReference type="NCBI Taxonomy" id="2604158"/>
    <lineage>
        <taxon>Bacteria</taxon>
        <taxon>Pseudomonadati</taxon>
        <taxon>Thermodesulfobacteriota</taxon>
        <taxon>Desulfovibrionia</taxon>
        <taxon>Desulfovibrionales</taxon>
        <taxon>Desulfovibrionaceae</taxon>
        <taxon>Nitratidesulfovibrio</taxon>
    </lineage>
</organism>
<dbReference type="PRINTS" id="PR01874">
    <property type="entry name" value="DNAREPAIRADA"/>
</dbReference>
<evidence type="ECO:0000256" key="11">
    <source>
        <dbReference type="HAMAP-Rule" id="MF_01498"/>
    </source>
</evidence>
<evidence type="ECO:0000313" key="17">
    <source>
        <dbReference type="Proteomes" id="UP001180616"/>
    </source>
</evidence>
<dbReference type="SMART" id="SM00382">
    <property type="entry name" value="AAA"/>
    <property type="match status" value="1"/>
</dbReference>
<keyword evidence="5" id="KW-0378">Hydrolase</keyword>
<dbReference type="InterPro" id="IPR020568">
    <property type="entry name" value="Ribosomal_Su5_D2-typ_SF"/>
</dbReference>
<sequence length="507" mass="53677">MKLRETYVCTACGARAPQWRGQCPACKEWNTLELTVAPREGKAGGRPGASSVGPQGRAQPLKDVADHGAEPFGSGLDALDRVLGKGLVPGAAILVGGEPGIGKSTLLLQVAGAVAAAGRGVLYLSGEESLPQLKARAARLGVLHDELMAVATTRLDDVLPHLEGPEAPALLIVDSVQTVSSDRAEGLPGNVSQVRAVSTEIVEACKRSGTTVLLVGHVTKDGALAGPRLLEHLVDTVISIEGDRRQMFRLLRVLKNRFGPNQELLVFRMVEQGMEVVEDPSTFFLGARDPALSGTALVMAVDGQRPLAVEVQALVTRSYLAIPRRTGLGFDVNRLHLLLAVLEKRLRLNFGQVDIYAKIGGGMKLQDPGMDLGLVAAVLSSFYDLPLPERAVFWGEVDLNGQVRPVAAHSIRRDQACRLGYTPILHPADDAARGVPTVAALQDALFRRARRPAYADPAGNAPRTQGGAPPLVSALLPTPPIPAPETWANTTPRYGGKAPSLVVAGRS</sequence>
<dbReference type="Pfam" id="PF18073">
    <property type="entry name" value="Zn_ribbon_LapB"/>
    <property type="match status" value="1"/>
</dbReference>
<keyword evidence="1 11" id="KW-0479">Metal-binding</keyword>
<dbReference type="SUPFAM" id="SSF54211">
    <property type="entry name" value="Ribosomal protein S5 domain 2-like"/>
    <property type="match status" value="1"/>
</dbReference>
<dbReference type="Proteomes" id="UP001180616">
    <property type="component" value="Chromosome"/>
</dbReference>
<comment type="similarity">
    <text evidence="11 13">Belongs to the RecA family. RadA subfamily.</text>
</comment>
<name>A0ABY9R4J3_9BACT</name>
<feature type="region of interest" description="Disordered" evidence="14">
    <location>
        <begin position="454"/>
        <end position="507"/>
    </location>
</feature>
<dbReference type="EMBL" id="CP133659">
    <property type="protein sequence ID" value="WMW66042.1"/>
    <property type="molecule type" value="Genomic_DNA"/>
</dbReference>
<keyword evidence="8 11" id="KW-0346">Stress response</keyword>
<comment type="function">
    <text evidence="13">DNA-dependent ATPase involved in processing of recombination intermediates, plays a role in repairing DNA breaks. Stimulates the branch migration of RecA-mediated strand transfer reactions, allowing the 3' invading strand to extend heteroduplex DNA faster. Binds ssDNA in the presence of ADP but not other nucleotides, has ATPase activity that is stimulated by ssDNA and various branched DNA structures, but inhibited by SSB. Does not have RecA's homology-searching function.</text>
</comment>
<comment type="domain">
    <text evidence="11">The middle region has homology to RecA with ATPase motifs including the RadA KNRFG motif, while the C-terminus is homologous to Lon protease.</text>
</comment>
<evidence type="ECO:0000259" key="15">
    <source>
        <dbReference type="PROSITE" id="PS50162"/>
    </source>
</evidence>
<keyword evidence="7 11" id="KW-0067">ATP-binding</keyword>
<feature type="region of interest" description="Disordered" evidence="14">
    <location>
        <begin position="39"/>
        <end position="60"/>
    </location>
</feature>
<evidence type="ECO:0000256" key="13">
    <source>
        <dbReference type="RuleBase" id="RU003555"/>
    </source>
</evidence>
<evidence type="ECO:0000256" key="14">
    <source>
        <dbReference type="SAM" id="MobiDB-lite"/>
    </source>
</evidence>
<dbReference type="InterPro" id="IPR041166">
    <property type="entry name" value="Rubredoxin_2"/>
</dbReference>